<organism evidence="1 2">
    <name type="scientific">Mycena albidolilacea</name>
    <dbReference type="NCBI Taxonomy" id="1033008"/>
    <lineage>
        <taxon>Eukaryota</taxon>
        <taxon>Fungi</taxon>
        <taxon>Dikarya</taxon>
        <taxon>Basidiomycota</taxon>
        <taxon>Agaricomycotina</taxon>
        <taxon>Agaricomycetes</taxon>
        <taxon>Agaricomycetidae</taxon>
        <taxon>Agaricales</taxon>
        <taxon>Marasmiineae</taxon>
        <taxon>Mycenaceae</taxon>
        <taxon>Mycena</taxon>
    </lineage>
</organism>
<dbReference type="EMBL" id="JARIHO010000098">
    <property type="protein sequence ID" value="KAJ7304818.1"/>
    <property type="molecule type" value="Genomic_DNA"/>
</dbReference>
<evidence type="ECO:0000313" key="2">
    <source>
        <dbReference type="Proteomes" id="UP001218218"/>
    </source>
</evidence>
<protein>
    <submittedName>
        <fullName evidence="1">Uncharacterized protein</fullName>
    </submittedName>
</protein>
<comment type="caution">
    <text evidence="1">The sequence shown here is derived from an EMBL/GenBank/DDBJ whole genome shotgun (WGS) entry which is preliminary data.</text>
</comment>
<proteinExistence type="predicted"/>
<reference evidence="1" key="1">
    <citation type="submission" date="2023-03" db="EMBL/GenBank/DDBJ databases">
        <title>Massive genome expansion in bonnet fungi (Mycena s.s.) driven by repeated elements and novel gene families across ecological guilds.</title>
        <authorList>
            <consortium name="Lawrence Berkeley National Laboratory"/>
            <person name="Harder C.B."/>
            <person name="Miyauchi S."/>
            <person name="Viragh M."/>
            <person name="Kuo A."/>
            <person name="Thoen E."/>
            <person name="Andreopoulos B."/>
            <person name="Lu D."/>
            <person name="Skrede I."/>
            <person name="Drula E."/>
            <person name="Henrissat B."/>
            <person name="Morin E."/>
            <person name="Kohler A."/>
            <person name="Barry K."/>
            <person name="LaButti K."/>
            <person name="Morin E."/>
            <person name="Salamov A."/>
            <person name="Lipzen A."/>
            <person name="Mereny Z."/>
            <person name="Hegedus B."/>
            <person name="Baldrian P."/>
            <person name="Stursova M."/>
            <person name="Weitz H."/>
            <person name="Taylor A."/>
            <person name="Grigoriev I.V."/>
            <person name="Nagy L.G."/>
            <person name="Martin F."/>
            <person name="Kauserud H."/>
        </authorList>
    </citation>
    <scope>NUCLEOTIDE SEQUENCE</scope>
    <source>
        <strain evidence="1">CBHHK002</strain>
    </source>
</reference>
<dbReference type="Gene3D" id="3.40.50.12780">
    <property type="entry name" value="N-terminal domain of ligase-like"/>
    <property type="match status" value="1"/>
</dbReference>
<keyword evidence="2" id="KW-1185">Reference proteome</keyword>
<dbReference type="Proteomes" id="UP001218218">
    <property type="component" value="Unassembled WGS sequence"/>
</dbReference>
<sequence>MHLGCPNSQLCQAMTGRFTAQVGVGDPAGRLAATRCSRSSRAARPSTRARVLPCARIGTIDSVVLTRFSAESLCHRAKDCACCDEGCHRGKVMATKTVADAALKQCPRMRHCLVVCRTGGTPGR</sequence>
<dbReference type="InterPro" id="IPR042099">
    <property type="entry name" value="ANL_N_sf"/>
</dbReference>
<gene>
    <name evidence="1" type="ORF">DFH08DRAFT_520651</name>
</gene>
<dbReference type="AlphaFoldDB" id="A0AAD6Z336"/>
<name>A0AAD6Z336_9AGAR</name>
<accession>A0AAD6Z336</accession>
<evidence type="ECO:0000313" key="1">
    <source>
        <dbReference type="EMBL" id="KAJ7304818.1"/>
    </source>
</evidence>